<dbReference type="PANTHER" id="PTHR40265:SF1">
    <property type="entry name" value="GLYOXALASE-LIKE DOMAIN-CONTAINING PROTEIN"/>
    <property type="match status" value="1"/>
</dbReference>
<dbReference type="Gene3D" id="3.10.180.10">
    <property type="entry name" value="2,3-Dihydroxybiphenyl 1,2-Dioxygenase, domain 1"/>
    <property type="match status" value="1"/>
</dbReference>
<name>A0ABS4ARV7_9PROT</name>
<dbReference type="RefSeq" id="WP_209351439.1">
    <property type="nucleotide sequence ID" value="NZ_JAGIYZ010000007.1"/>
</dbReference>
<evidence type="ECO:0000259" key="1">
    <source>
        <dbReference type="PROSITE" id="PS51819"/>
    </source>
</evidence>
<dbReference type="PANTHER" id="PTHR40265">
    <property type="entry name" value="BLL2707 PROTEIN"/>
    <property type="match status" value="1"/>
</dbReference>
<accession>A0ABS4ARV7</accession>
<dbReference type="InterPro" id="IPR025870">
    <property type="entry name" value="Glyoxalase-like_dom"/>
</dbReference>
<comment type="caution">
    <text evidence="2">The sequence shown here is derived from an EMBL/GenBank/DDBJ whole genome shotgun (WGS) entry which is preliminary data.</text>
</comment>
<evidence type="ECO:0000313" key="3">
    <source>
        <dbReference type="Proteomes" id="UP000680815"/>
    </source>
</evidence>
<dbReference type="Proteomes" id="UP000680815">
    <property type="component" value="Unassembled WGS sequence"/>
</dbReference>
<evidence type="ECO:0000313" key="2">
    <source>
        <dbReference type="EMBL" id="MBP0464061.1"/>
    </source>
</evidence>
<dbReference type="Pfam" id="PF13468">
    <property type="entry name" value="Glyoxalase_3"/>
    <property type="match status" value="1"/>
</dbReference>
<dbReference type="PROSITE" id="PS51819">
    <property type="entry name" value="VOC"/>
    <property type="match status" value="1"/>
</dbReference>
<organism evidence="2 3">
    <name type="scientific">Roseomonas nitratireducens</name>
    <dbReference type="NCBI Taxonomy" id="2820810"/>
    <lineage>
        <taxon>Bacteria</taxon>
        <taxon>Pseudomonadati</taxon>
        <taxon>Pseudomonadota</taxon>
        <taxon>Alphaproteobacteria</taxon>
        <taxon>Acetobacterales</taxon>
        <taxon>Roseomonadaceae</taxon>
        <taxon>Roseomonas</taxon>
    </lineage>
</organism>
<dbReference type="SUPFAM" id="SSF54593">
    <property type="entry name" value="Glyoxalase/Bleomycin resistance protein/Dihydroxybiphenyl dioxygenase"/>
    <property type="match status" value="1"/>
</dbReference>
<protein>
    <submittedName>
        <fullName evidence="2">VOC family protein</fullName>
    </submittedName>
</protein>
<feature type="domain" description="VOC" evidence="1">
    <location>
        <begin position="7"/>
        <end position="148"/>
    </location>
</feature>
<sequence>MLPTLVGLDHLVVAVRDLDAAAAQWGALGFTLSPRGTHSAHVGSANYTMMFGEDYLELLAVLVPQPHNQALRDFLSKREGLERAAFTTTDAAAGADALRARGVDSQGPLHFGRPVPMPDGTSMEARFSVFRWPAATYAAGLGIFACQHHTPEAVWVPSLQRHANGVTRIRRALAATPDPAAAAAKLAAAIDGTARQEGAFHLVATGPRRAEIGFAPRAEIARLAQVDAAALPEEGGAAMVLATPTPRPPGLATGVAVIFEAE</sequence>
<reference evidence="2 3" key="1">
    <citation type="submission" date="2021-03" db="EMBL/GenBank/DDBJ databases">
        <authorList>
            <person name="So Y."/>
        </authorList>
    </citation>
    <scope>NUCLEOTIDE SEQUENCE [LARGE SCALE GENOMIC DNA]</scope>
    <source>
        <strain evidence="2 3">PWR1</strain>
    </source>
</reference>
<dbReference type="InterPro" id="IPR029068">
    <property type="entry name" value="Glyas_Bleomycin-R_OHBP_Dase"/>
</dbReference>
<dbReference type="InterPro" id="IPR037523">
    <property type="entry name" value="VOC_core"/>
</dbReference>
<proteinExistence type="predicted"/>
<gene>
    <name evidence="2" type="ORF">J5Y09_09075</name>
</gene>
<dbReference type="EMBL" id="JAGIYZ010000007">
    <property type="protein sequence ID" value="MBP0464061.1"/>
    <property type="molecule type" value="Genomic_DNA"/>
</dbReference>
<keyword evidence="3" id="KW-1185">Reference proteome</keyword>